<dbReference type="GO" id="GO:0004497">
    <property type="term" value="F:monooxygenase activity"/>
    <property type="evidence" value="ECO:0007669"/>
    <property type="project" value="UniProtKB-KW"/>
</dbReference>
<dbReference type="InterPro" id="IPR036188">
    <property type="entry name" value="FAD/NAD-bd_sf"/>
</dbReference>
<name>A0ABT1VT16_9PROT</name>
<keyword evidence="5" id="KW-0274">FAD</keyword>
<accession>A0ABT1VT16</accession>
<dbReference type="Pfam" id="PF01494">
    <property type="entry name" value="FAD_binding_3"/>
    <property type="match status" value="1"/>
</dbReference>
<evidence type="ECO:0000256" key="1">
    <source>
        <dbReference type="ARBA" id="ARBA00001974"/>
    </source>
</evidence>
<dbReference type="PRINTS" id="PR00420">
    <property type="entry name" value="RNGMNOXGNASE"/>
</dbReference>
<dbReference type="InterPro" id="IPR051205">
    <property type="entry name" value="UbiH/COQ6_monooxygenase"/>
</dbReference>
<dbReference type="PANTHER" id="PTHR43876">
    <property type="entry name" value="UBIQUINONE BIOSYNTHESIS MONOOXYGENASE COQ6, MITOCHONDRIAL"/>
    <property type="match status" value="1"/>
</dbReference>
<dbReference type="NCBIfam" id="TIGR01988">
    <property type="entry name" value="Ubi-OHases"/>
    <property type="match status" value="1"/>
</dbReference>
<evidence type="ECO:0000313" key="10">
    <source>
        <dbReference type="Proteomes" id="UP001524547"/>
    </source>
</evidence>
<comment type="cofactor">
    <cofactor evidence="1">
        <name>FAD</name>
        <dbReference type="ChEBI" id="CHEBI:57692"/>
    </cofactor>
</comment>
<dbReference type="InterPro" id="IPR010971">
    <property type="entry name" value="UbiH/COQ6"/>
</dbReference>
<dbReference type="Proteomes" id="UP001524547">
    <property type="component" value="Unassembled WGS sequence"/>
</dbReference>
<dbReference type="PANTHER" id="PTHR43876:SF25">
    <property type="entry name" value="MONOOXYGENASE NMA2164"/>
    <property type="match status" value="1"/>
</dbReference>
<gene>
    <name evidence="9" type="ORF">NFI88_01310</name>
</gene>
<comment type="pathway">
    <text evidence="2">Cofactor biosynthesis; ubiquinone biosynthesis.</text>
</comment>
<dbReference type="InterPro" id="IPR002938">
    <property type="entry name" value="FAD-bd"/>
</dbReference>
<feature type="domain" description="FAD-binding" evidence="8">
    <location>
        <begin position="6"/>
        <end position="323"/>
    </location>
</feature>
<proteinExistence type="inferred from homology"/>
<reference evidence="9 10" key="1">
    <citation type="submission" date="2022-06" db="EMBL/GenBank/DDBJ databases">
        <title>Rhizosaccharibacter gen. nov. sp. nov. KSS12, endophytic bacteria isolated from sugarcane.</title>
        <authorList>
            <person name="Pitiwittayakul N."/>
        </authorList>
    </citation>
    <scope>NUCLEOTIDE SEQUENCE [LARGE SCALE GENOMIC DNA]</scope>
    <source>
        <strain evidence="9 10">KSS12</strain>
    </source>
</reference>
<evidence type="ECO:0000256" key="2">
    <source>
        <dbReference type="ARBA" id="ARBA00004749"/>
    </source>
</evidence>
<evidence type="ECO:0000256" key="3">
    <source>
        <dbReference type="ARBA" id="ARBA00005349"/>
    </source>
</evidence>
<comment type="caution">
    <text evidence="9">The sequence shown here is derived from an EMBL/GenBank/DDBJ whole genome shotgun (WGS) entry which is preliminary data.</text>
</comment>
<dbReference type="EMBL" id="JAMZEJ010000001">
    <property type="protein sequence ID" value="MCQ8239478.1"/>
    <property type="molecule type" value="Genomic_DNA"/>
</dbReference>
<sequence length="409" mass="43545">MTAWDFDIVVAGAGPVALAFAAGMAGTGLRIALLDPQPEAVLADPPDDGREIALTDRSVSSLDTLGAWSLIPPASVSPLRHMRVLNGASRYAMHFGGGAAPNPDGLLGRFVPNHALRRALHRRARALPGVFILPGQSATAMQATRDGAILVRNAGAPLRAGLVVAADTRRSRLRAQQRIGALCHDYRQRMLVCPVTHERSHDDTATAWFEYGRTLVTLPMNNNRSSAVMTLPNDDADAMLALDDAAFGVELTRRYRGRLGTMRPDGGRHAVPVFTAYASRFVGRRFALLGDAAVGMHPTTAHGFNFGLLGAAALATALRGALEQGREVADAGALSAFEAAHRAETRLFFGAAETLMRLYAGGEALPARLLRDGALRIGNLPPVRRMLEARMREPDDAHAGRPGVGRSAV</sequence>
<dbReference type="Gene3D" id="3.50.50.60">
    <property type="entry name" value="FAD/NAD(P)-binding domain"/>
    <property type="match status" value="2"/>
</dbReference>
<dbReference type="RefSeq" id="WP_422918215.1">
    <property type="nucleotide sequence ID" value="NZ_JAMZEJ010000001.1"/>
</dbReference>
<comment type="similarity">
    <text evidence="3">Belongs to the UbiH/COQ6 family.</text>
</comment>
<evidence type="ECO:0000256" key="5">
    <source>
        <dbReference type="ARBA" id="ARBA00022827"/>
    </source>
</evidence>
<evidence type="ECO:0000313" key="9">
    <source>
        <dbReference type="EMBL" id="MCQ8239478.1"/>
    </source>
</evidence>
<evidence type="ECO:0000259" key="8">
    <source>
        <dbReference type="Pfam" id="PF01494"/>
    </source>
</evidence>
<dbReference type="SUPFAM" id="SSF51905">
    <property type="entry name" value="FAD/NAD(P)-binding domain"/>
    <property type="match status" value="1"/>
</dbReference>
<keyword evidence="6" id="KW-0560">Oxidoreductase</keyword>
<keyword evidence="7 9" id="KW-0503">Monooxygenase</keyword>
<evidence type="ECO:0000256" key="7">
    <source>
        <dbReference type="ARBA" id="ARBA00023033"/>
    </source>
</evidence>
<keyword evidence="4" id="KW-0285">Flavoprotein</keyword>
<evidence type="ECO:0000256" key="4">
    <source>
        <dbReference type="ARBA" id="ARBA00022630"/>
    </source>
</evidence>
<keyword evidence="10" id="KW-1185">Reference proteome</keyword>
<evidence type="ECO:0000256" key="6">
    <source>
        <dbReference type="ARBA" id="ARBA00023002"/>
    </source>
</evidence>
<protein>
    <submittedName>
        <fullName evidence="9">FAD-dependent monooxygenase</fullName>
    </submittedName>
</protein>
<organism evidence="9 10">
    <name type="scientific">Rhizosaccharibacter radicis</name>
    <dbReference type="NCBI Taxonomy" id="2782605"/>
    <lineage>
        <taxon>Bacteria</taxon>
        <taxon>Pseudomonadati</taxon>
        <taxon>Pseudomonadota</taxon>
        <taxon>Alphaproteobacteria</taxon>
        <taxon>Acetobacterales</taxon>
        <taxon>Acetobacteraceae</taxon>
        <taxon>Rhizosaccharibacter</taxon>
    </lineage>
</organism>